<dbReference type="EMBL" id="NIVC01001931">
    <property type="protein sequence ID" value="PAA62492.1"/>
    <property type="molecule type" value="Genomic_DNA"/>
</dbReference>
<comment type="caution">
    <text evidence="1">The sequence shown here is derived from an EMBL/GenBank/DDBJ whole genome shotgun (WGS) entry which is preliminary data.</text>
</comment>
<dbReference type="Proteomes" id="UP000215902">
    <property type="component" value="Unassembled WGS sequence"/>
</dbReference>
<dbReference type="AlphaFoldDB" id="A0A267EP03"/>
<name>A0A267EP03_9PLAT</name>
<accession>A0A267EP03</accession>
<gene>
    <name evidence="1" type="ORF">BOX15_Mlig015642g1</name>
</gene>
<sequence length="74" mass="8435">SLPFLLLSIAYNRRSTKLRVFLFYRGVSQQADPCAYLKSGPANVSLLLSRLLSHISFTEGRFSKRIDEKKIVNC</sequence>
<keyword evidence="2" id="KW-1185">Reference proteome</keyword>
<feature type="non-terminal residue" evidence="1">
    <location>
        <position position="74"/>
    </location>
</feature>
<reference evidence="1 2" key="1">
    <citation type="submission" date="2017-06" db="EMBL/GenBank/DDBJ databases">
        <title>A platform for efficient transgenesis in Macrostomum lignano, a flatworm model organism for stem cell research.</title>
        <authorList>
            <person name="Berezikov E."/>
        </authorList>
    </citation>
    <scope>NUCLEOTIDE SEQUENCE [LARGE SCALE GENOMIC DNA]</scope>
    <source>
        <strain evidence="1">DV1</strain>
        <tissue evidence="1">Whole organism</tissue>
    </source>
</reference>
<evidence type="ECO:0000313" key="1">
    <source>
        <dbReference type="EMBL" id="PAA62492.1"/>
    </source>
</evidence>
<protein>
    <submittedName>
        <fullName evidence="1">Uncharacterized protein</fullName>
    </submittedName>
</protein>
<proteinExistence type="predicted"/>
<organism evidence="1 2">
    <name type="scientific">Macrostomum lignano</name>
    <dbReference type="NCBI Taxonomy" id="282301"/>
    <lineage>
        <taxon>Eukaryota</taxon>
        <taxon>Metazoa</taxon>
        <taxon>Spiralia</taxon>
        <taxon>Lophotrochozoa</taxon>
        <taxon>Platyhelminthes</taxon>
        <taxon>Rhabditophora</taxon>
        <taxon>Macrostomorpha</taxon>
        <taxon>Macrostomida</taxon>
        <taxon>Macrostomidae</taxon>
        <taxon>Macrostomum</taxon>
    </lineage>
</organism>
<evidence type="ECO:0000313" key="2">
    <source>
        <dbReference type="Proteomes" id="UP000215902"/>
    </source>
</evidence>
<feature type="non-terminal residue" evidence="1">
    <location>
        <position position="1"/>
    </location>
</feature>